<dbReference type="EMBL" id="MRZV01000581">
    <property type="protein sequence ID" value="PIK47426.1"/>
    <property type="molecule type" value="Genomic_DNA"/>
</dbReference>
<comment type="caution">
    <text evidence="8">The sequence shown here is derived from an EMBL/GenBank/DDBJ whole genome shotgun (WGS) entry which is preliminary data.</text>
</comment>
<dbReference type="AlphaFoldDB" id="A0A2G8KHF8"/>
<comment type="subcellular location">
    <subcellularLocation>
        <location evidence="1">Cell projection</location>
        <location evidence="1">Cilium</location>
    </subcellularLocation>
    <subcellularLocation>
        <location evidence="2">Cytoplasm</location>
        <location evidence="2">Cytoskeleton</location>
    </subcellularLocation>
</comment>
<keyword evidence="3" id="KW-0963">Cytoplasm</keyword>
<sequence length="151" mass="17117">MKFTSGRDSSVTLLQRLGNVRLSLQYSMASSQPEMQNVPLNESAAPNEKGERTSDYYKTQTIPDRFEHPESFQGYNNKAQHIMYITTNMKYGSKSPTVHTVPTSFHCKSQKFTEHLGKCGMYRNEGLNTALDQVRFDDSLLVQLASHHSGH</sequence>
<keyword evidence="4" id="KW-0206">Cytoskeleton</keyword>
<proteinExistence type="inferred from homology"/>
<evidence type="ECO:0000256" key="6">
    <source>
        <dbReference type="ARBA" id="ARBA00038014"/>
    </source>
</evidence>
<feature type="region of interest" description="Disordered" evidence="7">
    <location>
        <begin position="31"/>
        <end position="53"/>
    </location>
</feature>
<dbReference type="PANTHER" id="PTHR20899">
    <property type="entry name" value="PIERCE HOMOLOG"/>
    <property type="match status" value="1"/>
</dbReference>
<dbReference type="GO" id="GO:0005879">
    <property type="term" value="C:axonemal microtubule"/>
    <property type="evidence" value="ECO:0007669"/>
    <property type="project" value="InterPro"/>
</dbReference>
<gene>
    <name evidence="8" type="ORF">BSL78_15719</name>
</gene>
<protein>
    <submittedName>
        <fullName evidence="8">Uncharacterized protein</fullName>
    </submittedName>
</protein>
<evidence type="ECO:0000256" key="3">
    <source>
        <dbReference type="ARBA" id="ARBA00022490"/>
    </source>
</evidence>
<keyword evidence="5" id="KW-0966">Cell projection</keyword>
<keyword evidence="9" id="KW-1185">Reference proteome</keyword>
<evidence type="ECO:0000256" key="2">
    <source>
        <dbReference type="ARBA" id="ARBA00004245"/>
    </source>
</evidence>
<dbReference type="Proteomes" id="UP000230750">
    <property type="component" value="Unassembled WGS sequence"/>
</dbReference>
<evidence type="ECO:0000313" key="8">
    <source>
        <dbReference type="EMBL" id="PIK47426.1"/>
    </source>
</evidence>
<dbReference type="InterPro" id="IPR026507">
    <property type="entry name" value="PIRC1/2"/>
</dbReference>
<dbReference type="Pfam" id="PF14892">
    <property type="entry name" value="PIRC1_2"/>
    <property type="match status" value="1"/>
</dbReference>
<dbReference type="GO" id="GO:0035082">
    <property type="term" value="P:axoneme assembly"/>
    <property type="evidence" value="ECO:0007669"/>
    <property type="project" value="InterPro"/>
</dbReference>
<evidence type="ECO:0000256" key="7">
    <source>
        <dbReference type="SAM" id="MobiDB-lite"/>
    </source>
</evidence>
<evidence type="ECO:0000313" key="9">
    <source>
        <dbReference type="Proteomes" id="UP000230750"/>
    </source>
</evidence>
<dbReference type="STRING" id="307972.A0A2G8KHF8"/>
<evidence type="ECO:0000256" key="5">
    <source>
        <dbReference type="ARBA" id="ARBA00023273"/>
    </source>
</evidence>
<accession>A0A2G8KHF8</accession>
<reference evidence="8 9" key="1">
    <citation type="journal article" date="2017" name="PLoS Biol.">
        <title>The sea cucumber genome provides insights into morphological evolution and visceral regeneration.</title>
        <authorList>
            <person name="Zhang X."/>
            <person name="Sun L."/>
            <person name="Yuan J."/>
            <person name="Sun Y."/>
            <person name="Gao Y."/>
            <person name="Zhang L."/>
            <person name="Li S."/>
            <person name="Dai H."/>
            <person name="Hamel J.F."/>
            <person name="Liu C."/>
            <person name="Yu Y."/>
            <person name="Liu S."/>
            <person name="Lin W."/>
            <person name="Guo K."/>
            <person name="Jin S."/>
            <person name="Xu P."/>
            <person name="Storey K.B."/>
            <person name="Huan P."/>
            <person name="Zhang T."/>
            <person name="Zhou Y."/>
            <person name="Zhang J."/>
            <person name="Lin C."/>
            <person name="Li X."/>
            <person name="Xing L."/>
            <person name="Huo D."/>
            <person name="Sun M."/>
            <person name="Wang L."/>
            <person name="Mercier A."/>
            <person name="Li F."/>
            <person name="Yang H."/>
            <person name="Xiang J."/>
        </authorList>
    </citation>
    <scope>NUCLEOTIDE SEQUENCE [LARGE SCALE GENOMIC DNA]</scope>
    <source>
        <strain evidence="8">Shaxun</strain>
        <tissue evidence="8">Muscle</tissue>
    </source>
</reference>
<evidence type="ECO:0000256" key="1">
    <source>
        <dbReference type="ARBA" id="ARBA00004138"/>
    </source>
</evidence>
<dbReference type="OrthoDB" id="546383at2759"/>
<dbReference type="PANTHER" id="PTHR20899:SF1">
    <property type="entry name" value="PIERCER OF MICROTUBULE WALL 1 PROTEIN"/>
    <property type="match status" value="1"/>
</dbReference>
<name>A0A2G8KHF8_STIJA</name>
<feature type="compositionally biased region" description="Polar residues" evidence="7">
    <location>
        <begin position="31"/>
        <end position="40"/>
    </location>
</feature>
<evidence type="ECO:0000256" key="4">
    <source>
        <dbReference type="ARBA" id="ARBA00023212"/>
    </source>
</evidence>
<comment type="similarity">
    <text evidence="6">Belongs to the PIERCE1 family.</text>
</comment>
<organism evidence="8 9">
    <name type="scientific">Stichopus japonicus</name>
    <name type="common">Sea cucumber</name>
    <dbReference type="NCBI Taxonomy" id="307972"/>
    <lineage>
        <taxon>Eukaryota</taxon>
        <taxon>Metazoa</taxon>
        <taxon>Echinodermata</taxon>
        <taxon>Eleutherozoa</taxon>
        <taxon>Echinozoa</taxon>
        <taxon>Holothuroidea</taxon>
        <taxon>Aspidochirotacea</taxon>
        <taxon>Aspidochirotida</taxon>
        <taxon>Stichopodidae</taxon>
        <taxon>Apostichopus</taxon>
    </lineage>
</organism>